<evidence type="ECO:0000313" key="3">
    <source>
        <dbReference type="Proteomes" id="UP001626550"/>
    </source>
</evidence>
<dbReference type="EMBL" id="JBJKFK010001796">
    <property type="protein sequence ID" value="KAL3312215.1"/>
    <property type="molecule type" value="Genomic_DNA"/>
</dbReference>
<comment type="caution">
    <text evidence="2">The sequence shown here is derived from an EMBL/GenBank/DDBJ whole genome shotgun (WGS) entry which is preliminary data.</text>
</comment>
<feature type="compositionally biased region" description="Polar residues" evidence="1">
    <location>
        <begin position="208"/>
        <end position="218"/>
    </location>
</feature>
<proteinExistence type="predicted"/>
<name>A0ABD2PXS1_9PLAT</name>
<feature type="compositionally biased region" description="Basic and acidic residues" evidence="1">
    <location>
        <begin position="195"/>
        <end position="206"/>
    </location>
</feature>
<evidence type="ECO:0000313" key="2">
    <source>
        <dbReference type="EMBL" id="KAL3312215.1"/>
    </source>
</evidence>
<keyword evidence="3" id="KW-1185">Reference proteome</keyword>
<dbReference type="Proteomes" id="UP001626550">
    <property type="component" value="Unassembled WGS sequence"/>
</dbReference>
<reference evidence="2 3" key="1">
    <citation type="submission" date="2024-11" db="EMBL/GenBank/DDBJ databases">
        <title>Adaptive evolution of stress response genes in parasites aligns with host niche diversity.</title>
        <authorList>
            <person name="Hahn C."/>
            <person name="Resl P."/>
        </authorList>
    </citation>
    <scope>NUCLEOTIDE SEQUENCE [LARGE SCALE GENOMIC DNA]</scope>
    <source>
        <strain evidence="2">EGGRZ-B1_66</strain>
        <tissue evidence="2">Body</tissue>
    </source>
</reference>
<accession>A0ABD2PXS1</accession>
<gene>
    <name evidence="2" type="ORF">Ciccas_009197</name>
</gene>
<dbReference type="AlphaFoldDB" id="A0ABD2PXS1"/>
<organism evidence="2 3">
    <name type="scientific">Cichlidogyrus casuarinus</name>
    <dbReference type="NCBI Taxonomy" id="1844966"/>
    <lineage>
        <taxon>Eukaryota</taxon>
        <taxon>Metazoa</taxon>
        <taxon>Spiralia</taxon>
        <taxon>Lophotrochozoa</taxon>
        <taxon>Platyhelminthes</taxon>
        <taxon>Monogenea</taxon>
        <taxon>Monopisthocotylea</taxon>
        <taxon>Dactylogyridea</taxon>
        <taxon>Ancyrocephalidae</taxon>
        <taxon>Cichlidogyrus</taxon>
    </lineage>
</organism>
<sequence>MPHSEDENGTYWTVSAANRGLDKSHYLPTSHDPYRLQIAHEVSPSVGTSGSSSRRESISLHSKIRNFLTENWPSRRVRTKSDQAALKQQILEVVNQPSGELPTTHHAFTITSGSGAAQTLLKELHTENAKFSAVQALPVRSTRLFKISSVKNADDPLADVNSDIKRRVKDSRSGLRIRSTKSNTLSQSTEEDDHLPDPAKLPKEDPNGSLQFTRNLTSPKKKNVSFHI</sequence>
<protein>
    <submittedName>
        <fullName evidence="2">Uncharacterized protein</fullName>
    </submittedName>
</protein>
<feature type="region of interest" description="Disordered" evidence="1">
    <location>
        <begin position="171"/>
        <end position="228"/>
    </location>
</feature>
<evidence type="ECO:0000256" key="1">
    <source>
        <dbReference type="SAM" id="MobiDB-lite"/>
    </source>
</evidence>
<feature type="compositionally biased region" description="Basic residues" evidence="1">
    <location>
        <begin position="219"/>
        <end position="228"/>
    </location>
</feature>